<keyword evidence="2" id="KW-0175">Coiled coil</keyword>
<organism evidence="4 5">
    <name type="scientific">Ladona fulva</name>
    <name type="common">Scarce chaser dragonfly</name>
    <name type="synonym">Libellula fulva</name>
    <dbReference type="NCBI Taxonomy" id="123851"/>
    <lineage>
        <taxon>Eukaryota</taxon>
        <taxon>Metazoa</taxon>
        <taxon>Ecdysozoa</taxon>
        <taxon>Arthropoda</taxon>
        <taxon>Hexapoda</taxon>
        <taxon>Insecta</taxon>
        <taxon>Pterygota</taxon>
        <taxon>Palaeoptera</taxon>
        <taxon>Odonata</taxon>
        <taxon>Epiprocta</taxon>
        <taxon>Anisoptera</taxon>
        <taxon>Libelluloidea</taxon>
        <taxon>Libellulidae</taxon>
        <taxon>Ladona</taxon>
    </lineage>
</organism>
<evidence type="ECO:0000256" key="2">
    <source>
        <dbReference type="SAM" id="Coils"/>
    </source>
</evidence>
<reference evidence="4" key="1">
    <citation type="submission" date="2013-04" db="EMBL/GenBank/DDBJ databases">
        <authorList>
            <person name="Qu J."/>
            <person name="Murali S.C."/>
            <person name="Bandaranaike D."/>
            <person name="Bellair M."/>
            <person name="Blankenburg K."/>
            <person name="Chao H."/>
            <person name="Dinh H."/>
            <person name="Doddapaneni H."/>
            <person name="Downs B."/>
            <person name="Dugan-Rocha S."/>
            <person name="Elkadiri S."/>
            <person name="Gnanaolivu R.D."/>
            <person name="Hernandez B."/>
            <person name="Javaid M."/>
            <person name="Jayaseelan J.C."/>
            <person name="Lee S."/>
            <person name="Li M."/>
            <person name="Ming W."/>
            <person name="Munidasa M."/>
            <person name="Muniz J."/>
            <person name="Nguyen L."/>
            <person name="Ongeri F."/>
            <person name="Osuji N."/>
            <person name="Pu L.-L."/>
            <person name="Puazo M."/>
            <person name="Qu C."/>
            <person name="Quiroz J."/>
            <person name="Raj R."/>
            <person name="Weissenberger G."/>
            <person name="Xin Y."/>
            <person name="Zou X."/>
            <person name="Han Y."/>
            <person name="Richards S."/>
            <person name="Worley K."/>
            <person name="Muzny D."/>
            <person name="Gibbs R."/>
        </authorList>
    </citation>
    <scope>NUCLEOTIDE SEQUENCE</scope>
    <source>
        <strain evidence="4">Sampled in the wild</strain>
    </source>
</reference>
<keyword evidence="1" id="KW-0853">WD repeat</keyword>
<sequence length="473" mass="54014">MLNFMESFEKASCNSKVNCLQIIRDTQVAVLWGAIETSYSRMTSACLQQQVGSQRSRTASSSLPSGIPSSQNDIDLRPHVQTTVNISSSSGDIDTGTSFFVVPPLGHVPSKVLGNVKEVPRDEVNERFKILLQKSVDFLVNAEPTGGCYIVSETEMNFSRFIMSVIIRGLATVLEKNLKGRISSDYSTRHGNGTLWNVFAWTAKDSIRVLAGRLLVYLLSPCQPMSQRTFVVHALSKEPNCKEILSLILQSHPQVEHKFAIFYQDLSQRSTLIGPCEELAKKIVSWGLLSTSVSSFYNPEKHYFVTSTAQPMGPDHPLWLEEISLLQEELEKQRKSWEKQNESAQLRTVYRHEGLAKNITECALDVTRAVVDTQNLERKTFMEHIKLMYSMEVHVKIRWQQIIQQFTHERAVWFFPDSYPRSWQLDLTEGPVRIRKRLQRCHLGIDKKYFRSSHHNKLGEFKSGKWQPVSFKG</sequence>
<dbReference type="EMBL" id="KZ309023">
    <property type="protein sequence ID" value="KAG8236416.1"/>
    <property type="molecule type" value="Genomic_DNA"/>
</dbReference>
<keyword evidence="5" id="KW-1185">Reference proteome</keyword>
<feature type="coiled-coil region" evidence="2">
    <location>
        <begin position="320"/>
        <end position="347"/>
    </location>
</feature>
<feature type="compositionally biased region" description="Polar residues" evidence="3">
    <location>
        <begin position="50"/>
        <end position="59"/>
    </location>
</feature>
<feature type="compositionally biased region" description="Low complexity" evidence="3">
    <location>
        <begin position="60"/>
        <end position="70"/>
    </location>
</feature>
<dbReference type="OrthoDB" id="26681at2759"/>
<evidence type="ECO:0000313" key="5">
    <source>
        <dbReference type="Proteomes" id="UP000792457"/>
    </source>
</evidence>
<dbReference type="InterPro" id="IPR051944">
    <property type="entry name" value="BEACH_domain_protein"/>
</dbReference>
<comment type="caution">
    <text evidence="4">The sequence shown here is derived from an EMBL/GenBank/DDBJ whole genome shotgun (WGS) entry which is preliminary data.</text>
</comment>
<evidence type="ECO:0000313" key="4">
    <source>
        <dbReference type="EMBL" id="KAG8236416.1"/>
    </source>
</evidence>
<gene>
    <name evidence="4" type="ORF">J437_LFUL012837</name>
</gene>
<proteinExistence type="predicted"/>
<reference evidence="4" key="2">
    <citation type="submission" date="2017-10" db="EMBL/GenBank/DDBJ databases">
        <title>Ladona fulva Genome sequencing and assembly.</title>
        <authorList>
            <person name="Murali S."/>
            <person name="Richards S."/>
            <person name="Bandaranaike D."/>
            <person name="Bellair M."/>
            <person name="Blankenburg K."/>
            <person name="Chao H."/>
            <person name="Dinh H."/>
            <person name="Doddapaneni H."/>
            <person name="Dugan-Rocha S."/>
            <person name="Elkadiri S."/>
            <person name="Gnanaolivu R."/>
            <person name="Hernandez B."/>
            <person name="Skinner E."/>
            <person name="Javaid M."/>
            <person name="Lee S."/>
            <person name="Li M."/>
            <person name="Ming W."/>
            <person name="Munidasa M."/>
            <person name="Muniz J."/>
            <person name="Nguyen L."/>
            <person name="Hughes D."/>
            <person name="Osuji N."/>
            <person name="Pu L.-L."/>
            <person name="Puazo M."/>
            <person name="Qu C."/>
            <person name="Quiroz J."/>
            <person name="Raj R."/>
            <person name="Weissenberger G."/>
            <person name="Xin Y."/>
            <person name="Zou X."/>
            <person name="Han Y."/>
            <person name="Worley K."/>
            <person name="Muzny D."/>
            <person name="Gibbs R."/>
        </authorList>
    </citation>
    <scope>NUCLEOTIDE SEQUENCE</scope>
    <source>
        <strain evidence="4">Sampled in the wild</strain>
    </source>
</reference>
<dbReference type="PANTHER" id="PTHR46108">
    <property type="entry name" value="BLUE CHEESE"/>
    <property type="match status" value="1"/>
</dbReference>
<protein>
    <submittedName>
        <fullName evidence="4">Uncharacterized protein</fullName>
    </submittedName>
</protein>
<dbReference type="AlphaFoldDB" id="A0A8K0KJI4"/>
<feature type="region of interest" description="Disordered" evidence="3">
    <location>
        <begin position="50"/>
        <end position="74"/>
    </location>
</feature>
<dbReference type="PANTHER" id="PTHR46108:SF4">
    <property type="entry name" value="BLUE CHEESE"/>
    <property type="match status" value="1"/>
</dbReference>
<evidence type="ECO:0000256" key="3">
    <source>
        <dbReference type="SAM" id="MobiDB-lite"/>
    </source>
</evidence>
<name>A0A8K0KJI4_LADFU</name>
<dbReference type="Proteomes" id="UP000792457">
    <property type="component" value="Unassembled WGS sequence"/>
</dbReference>
<evidence type="ECO:0000256" key="1">
    <source>
        <dbReference type="ARBA" id="ARBA00022574"/>
    </source>
</evidence>
<accession>A0A8K0KJI4</accession>